<organism evidence="2 3">
    <name type="scientific">Candidatus Neptunichlamydia vexilliferae</name>
    <dbReference type="NCBI Taxonomy" id="1651774"/>
    <lineage>
        <taxon>Bacteria</taxon>
        <taxon>Pseudomonadati</taxon>
        <taxon>Chlamydiota</taxon>
        <taxon>Chlamydiia</taxon>
        <taxon>Parachlamydiales</taxon>
        <taxon>Simkaniaceae</taxon>
        <taxon>Candidatus Neptunichlamydia</taxon>
    </lineage>
</organism>
<reference evidence="2 3" key="1">
    <citation type="submission" date="2020-01" db="EMBL/GenBank/DDBJ databases">
        <title>Draft genome sequence of Cand. Neptunochlamydia vexilliferae K9.</title>
        <authorList>
            <person name="Schulz F."/>
            <person name="Koestlbacher S."/>
            <person name="Wascher F."/>
            <person name="Pizzetti I."/>
            <person name="Horn M."/>
        </authorList>
    </citation>
    <scope>NUCLEOTIDE SEQUENCE [LARGE SCALE GENOMIC DNA]</scope>
    <source>
        <strain evidence="2 3">K9</strain>
    </source>
</reference>
<accession>A0ABS0B112</accession>
<evidence type="ECO:0000256" key="1">
    <source>
        <dbReference type="SAM" id="Phobius"/>
    </source>
</evidence>
<dbReference type="Proteomes" id="UP001194714">
    <property type="component" value="Unassembled WGS sequence"/>
</dbReference>
<feature type="transmembrane region" description="Helical" evidence="1">
    <location>
        <begin position="89"/>
        <end position="106"/>
    </location>
</feature>
<sequence length="126" mass="14028">MEMTKHFKNGAHNFIRFIKRHPTSILGLFFLTLTLLPSLGFCDINSAFGETKVQVESIVSNRSGLFWIFMAVILGSGVWALYKGSWKGVGIALLIGIILGNFSDVIDTVLGTKIFKNKTHNEQSKH</sequence>
<keyword evidence="1" id="KW-1133">Transmembrane helix</keyword>
<comment type="caution">
    <text evidence="2">The sequence shown here is derived from an EMBL/GenBank/DDBJ whole genome shotgun (WGS) entry which is preliminary data.</text>
</comment>
<dbReference type="EMBL" id="JAAEJV010000071">
    <property type="protein sequence ID" value="MBF5060080.1"/>
    <property type="molecule type" value="Genomic_DNA"/>
</dbReference>
<proteinExistence type="predicted"/>
<gene>
    <name evidence="2" type="ORF">NEPTK9_001606</name>
</gene>
<feature type="transmembrane region" description="Helical" evidence="1">
    <location>
        <begin position="64"/>
        <end position="82"/>
    </location>
</feature>
<protein>
    <submittedName>
        <fullName evidence="2">Uncharacterized protein</fullName>
    </submittedName>
</protein>
<dbReference type="RefSeq" id="WP_194848409.1">
    <property type="nucleotide sequence ID" value="NZ_JAAEJV010000071.1"/>
</dbReference>
<keyword evidence="1" id="KW-0812">Transmembrane</keyword>
<keyword evidence="1" id="KW-0472">Membrane</keyword>
<evidence type="ECO:0000313" key="2">
    <source>
        <dbReference type="EMBL" id="MBF5060080.1"/>
    </source>
</evidence>
<name>A0ABS0B112_9BACT</name>
<keyword evidence="3" id="KW-1185">Reference proteome</keyword>
<evidence type="ECO:0000313" key="3">
    <source>
        <dbReference type="Proteomes" id="UP001194714"/>
    </source>
</evidence>